<dbReference type="SUPFAM" id="SSF48537">
    <property type="entry name" value="Phospholipase C/P1 nuclease"/>
    <property type="match status" value="1"/>
</dbReference>
<dbReference type="InterPro" id="IPR029002">
    <property type="entry name" value="PLPC/GPLD1"/>
</dbReference>
<name>A0A0A7FYV7_9CLOT</name>
<dbReference type="SUPFAM" id="SSF49723">
    <property type="entry name" value="Lipase/lipooxygenase domain (PLAT/LH2 domain)"/>
    <property type="match status" value="1"/>
</dbReference>
<dbReference type="GO" id="GO:0031640">
    <property type="term" value="P:killing of cells of another organism"/>
    <property type="evidence" value="ECO:0007669"/>
    <property type="project" value="UniProtKB-KW"/>
</dbReference>
<dbReference type="Pfam" id="PF00882">
    <property type="entry name" value="Zn_dep_PLPC"/>
    <property type="match status" value="1"/>
</dbReference>
<evidence type="ECO:0000259" key="19">
    <source>
        <dbReference type="PROSITE" id="PS51346"/>
    </source>
</evidence>
<keyword evidence="9 20" id="KW-0378">Hydrolase</keyword>
<dbReference type="EMBL" id="CP006905">
    <property type="protein sequence ID" value="AIY84036.1"/>
    <property type="molecule type" value="Genomic_DNA"/>
</dbReference>
<dbReference type="InterPro" id="IPR036392">
    <property type="entry name" value="PLAT/LH2_dom_sf"/>
</dbReference>
<dbReference type="PRINTS" id="PR00479">
    <property type="entry name" value="PRPHPHLPASEC"/>
</dbReference>
<comment type="cofactor">
    <cofactor evidence="1">
        <name>Ca(2+)</name>
        <dbReference type="ChEBI" id="CHEBI:29108"/>
    </cofactor>
</comment>
<evidence type="ECO:0000256" key="17">
    <source>
        <dbReference type="SAM" id="SignalP"/>
    </source>
</evidence>
<dbReference type="GO" id="GO:0034480">
    <property type="term" value="F:phosphatidylcholine phospholipase C activity"/>
    <property type="evidence" value="ECO:0007669"/>
    <property type="project" value="UniProtKB-EC"/>
</dbReference>
<dbReference type="OrthoDB" id="1937927at2"/>
<proteinExistence type="predicted"/>
<reference evidence="20 21" key="1">
    <citation type="journal article" date="2015" name="Infect. Genet. Evol.">
        <title>Genomic sequences of six botulinum neurotoxin-producing strains representing three clostridial species illustrate the mobility and diversity of botulinum neurotoxin genes.</title>
        <authorList>
            <person name="Smith T.J."/>
            <person name="Hill K.K."/>
            <person name="Xie G."/>
            <person name="Foley B.T."/>
            <person name="Williamson C.H."/>
            <person name="Foster J.T."/>
            <person name="Johnson S.L."/>
            <person name="Chertkov O."/>
            <person name="Teshima H."/>
            <person name="Gibbons H.S."/>
            <person name="Johnsky L.A."/>
            <person name="Karavis M.A."/>
            <person name="Smith L.A."/>
        </authorList>
    </citation>
    <scope>NUCLEOTIDE SEQUENCE [LARGE SCALE GENOMIC DNA]</scope>
    <source>
        <strain evidence="20">Sullivan</strain>
    </source>
</reference>
<dbReference type="KEGG" id="cbv:U729_1468"/>
<dbReference type="AlphaFoldDB" id="A0A0A7FYV7"/>
<dbReference type="PROSITE" id="PS50095">
    <property type="entry name" value="PLAT"/>
    <property type="match status" value="1"/>
</dbReference>
<evidence type="ECO:0000256" key="4">
    <source>
        <dbReference type="ARBA" id="ARBA00022525"/>
    </source>
</evidence>
<keyword evidence="7 17" id="KW-0732">Signal</keyword>
<evidence type="ECO:0000256" key="6">
    <source>
        <dbReference type="ARBA" id="ARBA00022723"/>
    </source>
</evidence>
<dbReference type="PROSITE" id="PS00384">
    <property type="entry name" value="PROKAR_ZN_DEPEND_PLPC_1"/>
    <property type="match status" value="1"/>
</dbReference>
<accession>A0A0A7FYV7</accession>
<comment type="catalytic activity">
    <reaction evidence="15">
        <text>a 1,2-diacyl-sn-glycero-3-phosphocholine + H2O = phosphocholine + a 1,2-diacyl-sn-glycerol + H(+)</text>
        <dbReference type="Rhea" id="RHEA:10604"/>
        <dbReference type="ChEBI" id="CHEBI:15377"/>
        <dbReference type="ChEBI" id="CHEBI:15378"/>
        <dbReference type="ChEBI" id="CHEBI:17815"/>
        <dbReference type="ChEBI" id="CHEBI:57643"/>
        <dbReference type="ChEBI" id="CHEBI:295975"/>
        <dbReference type="EC" id="3.1.4.3"/>
    </reaction>
</comment>
<dbReference type="Pfam" id="PF01477">
    <property type="entry name" value="PLAT"/>
    <property type="match status" value="1"/>
</dbReference>
<dbReference type="Gene3D" id="2.60.60.20">
    <property type="entry name" value="PLAT/LH2 domain"/>
    <property type="match status" value="1"/>
</dbReference>
<dbReference type="CDD" id="cd11009">
    <property type="entry name" value="Zn_dep_PLPC"/>
    <property type="match status" value="1"/>
</dbReference>
<feature type="domain" description="PLAT" evidence="18">
    <location>
        <begin position="284"/>
        <end position="398"/>
    </location>
</feature>
<protein>
    <recommendedName>
        <fullName evidence="3">Phospholipase C</fullName>
        <ecNumber evidence="2">3.1.4.3</ecNumber>
    </recommendedName>
    <alternativeName>
        <fullName evidence="14">Phosphatidylcholine cholinephosphohydrolase</fullName>
    </alternativeName>
</protein>
<dbReference type="Gene3D" id="1.10.575.10">
    <property type="entry name" value="P1 Nuclease"/>
    <property type="match status" value="1"/>
</dbReference>
<dbReference type="PROSITE" id="PS51346">
    <property type="entry name" value="PROKAR_ZN_DEPEND_PLPC_2"/>
    <property type="match status" value="1"/>
</dbReference>
<feature type="signal peptide" evidence="17">
    <location>
        <begin position="1"/>
        <end position="28"/>
    </location>
</feature>
<evidence type="ECO:0000256" key="8">
    <source>
        <dbReference type="ARBA" id="ARBA00022735"/>
    </source>
</evidence>
<evidence type="ECO:0000256" key="11">
    <source>
        <dbReference type="ARBA" id="ARBA00022837"/>
    </source>
</evidence>
<keyword evidence="4" id="KW-0964">Secreted</keyword>
<keyword evidence="5" id="KW-0800">Toxin</keyword>
<evidence type="ECO:0000256" key="2">
    <source>
        <dbReference type="ARBA" id="ARBA00012018"/>
    </source>
</evidence>
<gene>
    <name evidence="20" type="primary">plc</name>
    <name evidence="20" type="ORF">U729_1468</name>
</gene>
<evidence type="ECO:0000313" key="21">
    <source>
        <dbReference type="Proteomes" id="UP000030635"/>
    </source>
</evidence>
<dbReference type="InterPro" id="IPR001024">
    <property type="entry name" value="PLAT/LH2_dom"/>
</dbReference>
<keyword evidence="8" id="KW-0354">Hemolysis</keyword>
<comment type="caution">
    <text evidence="16">Lacks conserved residue(s) required for the propagation of feature annotation.</text>
</comment>
<dbReference type="CDD" id="cd00113">
    <property type="entry name" value="PLAT"/>
    <property type="match status" value="1"/>
</dbReference>
<sequence length="398" mass="46178">MNKKIKRFLGTALLTGLICIGYSTKTYAWDGKADGTGTHSVIATQAIKMLKNDLSKNEPETIRKNLNILEENLHKFQLGSTYPDYDKNAYQLYQDHFWDPDTDHNFSKDNKWYLAYAVSDTAESQTRKFTALAKNEWRKGNYTEATWYLGQAMHYLGDLNTPYHAANVTAVDSPGHVKFETYVEERKDRYRLNTTGYNTDDVFYKDTLKNEDFNKWSKEYCRHFAKEAKNLYYSFASMSHTYDDWEHAAVVGVGNAQKSTAGYIYRFLNDVSKPEINNENNNIDEIVVMIKTSNEKDAGTDDSIYFGIETKDGTKEKWTLDNPGDDFTKGQEGTYTLKLKNNNIKYKDIKNMWIRKEKFTAIRDDWKPEYIKVISNGKVQCEKNINIWLSGDVTYEVK</sequence>
<keyword evidence="21" id="KW-1185">Reference proteome</keyword>
<dbReference type="RefSeq" id="WP_039313122.1">
    <property type="nucleotide sequence ID" value="NZ_CP006905.1"/>
</dbReference>
<evidence type="ECO:0000256" key="13">
    <source>
        <dbReference type="ARBA" id="ARBA00023026"/>
    </source>
</evidence>
<dbReference type="Proteomes" id="UP000030635">
    <property type="component" value="Chromosome"/>
</dbReference>
<feature type="domain" description="Zn-dependent PLC" evidence="19">
    <location>
        <begin position="26"/>
        <end position="278"/>
    </location>
</feature>
<evidence type="ECO:0000256" key="16">
    <source>
        <dbReference type="PROSITE-ProRule" id="PRU00152"/>
    </source>
</evidence>
<organism evidence="20 21">
    <name type="scientific">Clostridium baratii str. Sullivan</name>
    <dbReference type="NCBI Taxonomy" id="1415775"/>
    <lineage>
        <taxon>Bacteria</taxon>
        <taxon>Bacillati</taxon>
        <taxon>Bacillota</taxon>
        <taxon>Clostridia</taxon>
        <taxon>Eubacteriales</taxon>
        <taxon>Clostridiaceae</taxon>
        <taxon>Clostridium</taxon>
    </lineage>
</organism>
<keyword evidence="13" id="KW-0843">Virulence</keyword>
<evidence type="ECO:0000256" key="1">
    <source>
        <dbReference type="ARBA" id="ARBA00001913"/>
    </source>
</evidence>
<evidence type="ECO:0000313" key="20">
    <source>
        <dbReference type="EMBL" id="AIY84036.1"/>
    </source>
</evidence>
<evidence type="ECO:0000256" key="12">
    <source>
        <dbReference type="ARBA" id="ARBA00022852"/>
    </source>
</evidence>
<dbReference type="STRING" id="1561.NPD11_1525"/>
<evidence type="ECO:0000256" key="10">
    <source>
        <dbReference type="ARBA" id="ARBA00022833"/>
    </source>
</evidence>
<dbReference type="eggNOG" id="ENOG5033QPJ">
    <property type="taxonomic scope" value="Bacteria"/>
</dbReference>
<keyword evidence="6" id="KW-0479">Metal-binding</keyword>
<dbReference type="SMART" id="SM00770">
    <property type="entry name" value="Zn_dep_PLPC"/>
    <property type="match status" value="1"/>
</dbReference>
<evidence type="ECO:0000256" key="9">
    <source>
        <dbReference type="ARBA" id="ARBA00022801"/>
    </source>
</evidence>
<evidence type="ECO:0000259" key="18">
    <source>
        <dbReference type="PROSITE" id="PS50095"/>
    </source>
</evidence>
<dbReference type="HOGENOM" id="CLU_690198_0_0_9"/>
<feature type="chain" id="PRO_5002028978" description="Phospholipase C" evidence="17">
    <location>
        <begin position="29"/>
        <end position="398"/>
    </location>
</feature>
<dbReference type="InterPro" id="IPR001531">
    <property type="entry name" value="Zn_PLipaseC"/>
</dbReference>
<evidence type="ECO:0000256" key="14">
    <source>
        <dbReference type="ARBA" id="ARBA00031285"/>
    </source>
</evidence>
<evidence type="ECO:0000256" key="5">
    <source>
        <dbReference type="ARBA" id="ARBA00022656"/>
    </source>
</evidence>
<dbReference type="EC" id="3.1.4.3" evidence="2"/>
<keyword evidence="10" id="KW-0862">Zinc</keyword>
<dbReference type="InterPro" id="IPR008947">
    <property type="entry name" value="PLipase_C/P1_nuclease_dom_sf"/>
</dbReference>
<dbReference type="GO" id="GO:0008270">
    <property type="term" value="F:zinc ion binding"/>
    <property type="evidence" value="ECO:0007669"/>
    <property type="project" value="InterPro"/>
</dbReference>
<dbReference type="GO" id="GO:0090729">
    <property type="term" value="F:toxin activity"/>
    <property type="evidence" value="ECO:0007669"/>
    <property type="project" value="UniProtKB-KW"/>
</dbReference>
<keyword evidence="12" id="KW-0204">Cytolysis</keyword>
<evidence type="ECO:0000256" key="3">
    <source>
        <dbReference type="ARBA" id="ARBA00018391"/>
    </source>
</evidence>
<evidence type="ECO:0000256" key="15">
    <source>
        <dbReference type="ARBA" id="ARBA00047492"/>
    </source>
</evidence>
<evidence type="ECO:0000256" key="7">
    <source>
        <dbReference type="ARBA" id="ARBA00022729"/>
    </source>
</evidence>
<keyword evidence="11" id="KW-0106">Calcium</keyword>